<evidence type="ECO:0000259" key="1">
    <source>
        <dbReference type="Pfam" id="PF01909"/>
    </source>
</evidence>
<dbReference type="EMBL" id="QEWP01000026">
    <property type="protein sequence ID" value="PWD97735.1"/>
    <property type="molecule type" value="Genomic_DNA"/>
</dbReference>
<protein>
    <submittedName>
        <fullName evidence="2">Nucleotidyltransferase domain-containing protein</fullName>
    </submittedName>
</protein>
<dbReference type="PANTHER" id="PTHR33933">
    <property type="entry name" value="NUCLEOTIDYLTRANSFERASE"/>
    <property type="match status" value="1"/>
</dbReference>
<dbReference type="InterPro" id="IPR043519">
    <property type="entry name" value="NT_sf"/>
</dbReference>
<reference evidence="2 3" key="1">
    <citation type="submission" date="2018-05" db="EMBL/GenBank/DDBJ databases">
        <title>Marinilabilia rubrum sp. nov., isolated from saltern sediment.</title>
        <authorList>
            <person name="Zhang R."/>
        </authorList>
    </citation>
    <scope>NUCLEOTIDE SEQUENCE [LARGE SCALE GENOMIC DNA]</scope>
    <source>
        <strain evidence="2 3">WTE16</strain>
    </source>
</reference>
<comment type="caution">
    <text evidence="2">The sequence shown here is derived from an EMBL/GenBank/DDBJ whole genome shotgun (WGS) entry which is preliminary data.</text>
</comment>
<evidence type="ECO:0000313" key="3">
    <source>
        <dbReference type="Proteomes" id="UP000244956"/>
    </source>
</evidence>
<proteinExistence type="predicted"/>
<name>A0A2U2B3U1_9BACT</name>
<dbReference type="InterPro" id="IPR002934">
    <property type="entry name" value="Polymerase_NTP_transf_dom"/>
</dbReference>
<dbReference type="PANTHER" id="PTHR33933:SF1">
    <property type="entry name" value="PROTEIN ADENYLYLTRANSFERASE MNTA-RELATED"/>
    <property type="match status" value="1"/>
</dbReference>
<accession>A0A2U2B3U1</accession>
<keyword evidence="2" id="KW-0808">Transferase</keyword>
<dbReference type="RefSeq" id="WP_109266073.1">
    <property type="nucleotide sequence ID" value="NZ_QEWP01000026.1"/>
</dbReference>
<dbReference type="InterPro" id="IPR052548">
    <property type="entry name" value="Type_VII_TA_antitoxin"/>
</dbReference>
<organism evidence="2 3">
    <name type="scientific">Marinilabilia rubra</name>
    <dbReference type="NCBI Taxonomy" id="2162893"/>
    <lineage>
        <taxon>Bacteria</taxon>
        <taxon>Pseudomonadati</taxon>
        <taxon>Bacteroidota</taxon>
        <taxon>Bacteroidia</taxon>
        <taxon>Marinilabiliales</taxon>
        <taxon>Marinilabiliaceae</taxon>
        <taxon>Marinilabilia</taxon>
    </lineage>
</organism>
<evidence type="ECO:0000313" key="2">
    <source>
        <dbReference type="EMBL" id="PWD97735.1"/>
    </source>
</evidence>
<dbReference type="CDD" id="cd05403">
    <property type="entry name" value="NT_KNTase_like"/>
    <property type="match status" value="1"/>
</dbReference>
<sequence length="106" mass="12599">MQPNKDYILTQIKEIIKQRAPEAKVYLYGSRSRGTSKKHSDWDLLILLNKDHISPDTEQQITSPLYDLEFNTGEIISPMIYSQQEWYNKYRQTPYFKNVMRDGILL</sequence>
<keyword evidence="3" id="KW-1185">Reference proteome</keyword>
<feature type="domain" description="Polymerase nucleotidyl transferase" evidence="1">
    <location>
        <begin position="10"/>
        <end position="52"/>
    </location>
</feature>
<gene>
    <name evidence="2" type="ORF">DDZ16_19050</name>
</gene>
<dbReference type="OrthoDB" id="9803106at2"/>
<dbReference type="Pfam" id="PF01909">
    <property type="entry name" value="NTP_transf_2"/>
    <property type="match status" value="1"/>
</dbReference>
<dbReference type="GO" id="GO:0016779">
    <property type="term" value="F:nucleotidyltransferase activity"/>
    <property type="evidence" value="ECO:0007669"/>
    <property type="project" value="InterPro"/>
</dbReference>
<dbReference type="Gene3D" id="3.30.460.10">
    <property type="entry name" value="Beta Polymerase, domain 2"/>
    <property type="match status" value="1"/>
</dbReference>
<dbReference type="SUPFAM" id="SSF81301">
    <property type="entry name" value="Nucleotidyltransferase"/>
    <property type="match status" value="1"/>
</dbReference>
<dbReference type="Proteomes" id="UP000244956">
    <property type="component" value="Unassembled WGS sequence"/>
</dbReference>
<dbReference type="AlphaFoldDB" id="A0A2U2B3U1"/>